<dbReference type="STRING" id="1403537.Q428_00245"/>
<dbReference type="Pfam" id="PF02388">
    <property type="entry name" value="FemAB"/>
    <property type="match status" value="1"/>
</dbReference>
<dbReference type="SUPFAM" id="SSF55729">
    <property type="entry name" value="Acyl-CoA N-acyltransferases (Nat)"/>
    <property type="match status" value="2"/>
</dbReference>
<gene>
    <name evidence="8" type="ORF">Q428_00245</name>
</gene>
<organism evidence="8 9">
    <name type="scientific">Fervidicella metallireducens AeB</name>
    <dbReference type="NCBI Taxonomy" id="1403537"/>
    <lineage>
        <taxon>Bacteria</taxon>
        <taxon>Bacillati</taxon>
        <taxon>Bacillota</taxon>
        <taxon>Clostridia</taxon>
        <taxon>Eubacteriales</taxon>
        <taxon>Clostridiaceae</taxon>
        <taxon>Fervidicella</taxon>
    </lineage>
</organism>
<feature type="coiled-coil region" evidence="7">
    <location>
        <begin position="252"/>
        <end position="316"/>
    </location>
</feature>
<evidence type="ECO:0000313" key="8">
    <source>
        <dbReference type="EMBL" id="EYE89770.1"/>
    </source>
</evidence>
<dbReference type="RefSeq" id="WP_035377083.1">
    <property type="nucleotide sequence ID" value="NZ_AZQP01000001.1"/>
</dbReference>
<dbReference type="InterPro" id="IPR016181">
    <property type="entry name" value="Acyl_CoA_acyltransferase"/>
</dbReference>
<dbReference type="GO" id="GO:0009252">
    <property type="term" value="P:peptidoglycan biosynthetic process"/>
    <property type="evidence" value="ECO:0007669"/>
    <property type="project" value="UniProtKB-KW"/>
</dbReference>
<dbReference type="PANTHER" id="PTHR36174">
    <property type="entry name" value="LIPID II:GLYCINE GLYCYLTRANSFERASE"/>
    <property type="match status" value="1"/>
</dbReference>
<proteinExistence type="inferred from homology"/>
<keyword evidence="2" id="KW-0808">Transferase</keyword>
<sequence length="445" mass="52910">MYNFKEIDSSIINDFNNKNSKGHIFQTSYWADVKREWKSRFIGGYTSNGELVLTCTILLRKIPYLNKYMGYIPRGFTCDYNNENLVGEFTDFLKNYSKKNNIAFISIDPDIHLKENEITIENGEKIKEMLVSLGYNHKNTKNFENIQPNFVFRLNFDMSKNIDDRKKEIFNNFSSKTRYNIKVAQDRGLTVEIYDKNNITEEILDKFHELMVITGERDNFITRPRAYFKNMLEKLSPYCKIYMLKYNYQIDYNRLKDKLDTQIKNKERLLKKKDEILANLKSETETDKILKLEKKLADTEKNITEAERQIKSFLERIDSISEFKDKQNVYVSGAIYLYYGGKAWYLYGASHNILRDTMPNFLMQWKMIEDSIDLNCYMYDFRGVSGDLNPENPLYGLYKFKKGFNGDFVEFLGEFDLIINSFVYSLFRFVLPKFKKIRTSLIKRK</sequence>
<dbReference type="Proteomes" id="UP000019681">
    <property type="component" value="Unassembled WGS sequence"/>
</dbReference>
<evidence type="ECO:0000256" key="1">
    <source>
        <dbReference type="ARBA" id="ARBA00009943"/>
    </source>
</evidence>
<dbReference type="GO" id="GO:0008360">
    <property type="term" value="P:regulation of cell shape"/>
    <property type="evidence" value="ECO:0007669"/>
    <property type="project" value="UniProtKB-KW"/>
</dbReference>
<dbReference type="InterPro" id="IPR003447">
    <property type="entry name" value="FEMABX"/>
</dbReference>
<accession>A0A017S0R3</accession>
<keyword evidence="3" id="KW-0133">Cell shape</keyword>
<dbReference type="EMBL" id="AZQP01000001">
    <property type="protein sequence ID" value="EYE89770.1"/>
    <property type="molecule type" value="Genomic_DNA"/>
</dbReference>
<evidence type="ECO:0000256" key="2">
    <source>
        <dbReference type="ARBA" id="ARBA00022679"/>
    </source>
</evidence>
<dbReference type="PROSITE" id="PS51191">
    <property type="entry name" value="FEMABX"/>
    <property type="match status" value="1"/>
</dbReference>
<keyword evidence="5" id="KW-0012">Acyltransferase</keyword>
<name>A0A017S0R3_9CLOT</name>
<dbReference type="PANTHER" id="PTHR36174:SF1">
    <property type="entry name" value="LIPID II:GLYCINE GLYCYLTRANSFERASE"/>
    <property type="match status" value="1"/>
</dbReference>
<dbReference type="InterPro" id="IPR050644">
    <property type="entry name" value="PG_Glycine_Bridge_Synth"/>
</dbReference>
<keyword evidence="7" id="KW-0175">Coiled coil</keyword>
<comment type="similarity">
    <text evidence="1">Belongs to the FemABX family.</text>
</comment>
<protein>
    <submittedName>
        <fullName evidence="8">Peptidoglycan bridge formation protein FemAB</fullName>
    </submittedName>
</protein>
<comment type="caution">
    <text evidence="8">The sequence shown here is derived from an EMBL/GenBank/DDBJ whole genome shotgun (WGS) entry which is preliminary data.</text>
</comment>
<keyword evidence="9" id="KW-1185">Reference proteome</keyword>
<evidence type="ECO:0000256" key="6">
    <source>
        <dbReference type="ARBA" id="ARBA00023316"/>
    </source>
</evidence>
<evidence type="ECO:0000256" key="5">
    <source>
        <dbReference type="ARBA" id="ARBA00023315"/>
    </source>
</evidence>
<dbReference type="OrthoDB" id="9785911at2"/>
<reference evidence="8 9" key="1">
    <citation type="journal article" date="2014" name="Genome Announc.">
        <title>Draft Genome Sequence of Fervidicella metallireducens Strain AeBT, an Iron-Reducing Thermoanaerobe from the Great Artesian Basin.</title>
        <authorList>
            <person name="Patel B.K."/>
        </authorList>
    </citation>
    <scope>NUCLEOTIDE SEQUENCE [LARGE SCALE GENOMIC DNA]</scope>
    <source>
        <strain evidence="8 9">AeB</strain>
    </source>
</reference>
<dbReference type="AlphaFoldDB" id="A0A017S0R3"/>
<dbReference type="Gene3D" id="1.20.58.90">
    <property type="match status" value="1"/>
</dbReference>
<dbReference type="GO" id="GO:0016755">
    <property type="term" value="F:aminoacyltransferase activity"/>
    <property type="evidence" value="ECO:0007669"/>
    <property type="project" value="InterPro"/>
</dbReference>
<keyword evidence="6" id="KW-0961">Cell wall biogenesis/degradation</keyword>
<evidence type="ECO:0000256" key="3">
    <source>
        <dbReference type="ARBA" id="ARBA00022960"/>
    </source>
</evidence>
<evidence type="ECO:0000256" key="7">
    <source>
        <dbReference type="SAM" id="Coils"/>
    </source>
</evidence>
<evidence type="ECO:0000256" key="4">
    <source>
        <dbReference type="ARBA" id="ARBA00022984"/>
    </source>
</evidence>
<evidence type="ECO:0000313" key="9">
    <source>
        <dbReference type="Proteomes" id="UP000019681"/>
    </source>
</evidence>
<keyword evidence="4" id="KW-0573">Peptidoglycan synthesis</keyword>
<dbReference type="Gene3D" id="3.40.630.30">
    <property type="match status" value="2"/>
</dbReference>
<dbReference type="GO" id="GO:0071555">
    <property type="term" value="P:cell wall organization"/>
    <property type="evidence" value="ECO:0007669"/>
    <property type="project" value="UniProtKB-KW"/>
</dbReference>